<feature type="transmembrane region" description="Helical" evidence="2">
    <location>
        <begin position="201"/>
        <end position="221"/>
    </location>
</feature>
<keyword evidence="2" id="KW-0472">Membrane</keyword>
<dbReference type="EMBL" id="SJPV01000005">
    <property type="protein sequence ID" value="TWU37259.1"/>
    <property type="molecule type" value="Genomic_DNA"/>
</dbReference>
<dbReference type="InterPro" id="IPR050882">
    <property type="entry name" value="Prepilin_peptidase/N-MTase"/>
</dbReference>
<reference evidence="4 5" key="1">
    <citation type="submission" date="2019-02" db="EMBL/GenBank/DDBJ databases">
        <title>Deep-cultivation of Planctomycetes and their phenomic and genomic characterization uncovers novel biology.</title>
        <authorList>
            <person name="Wiegand S."/>
            <person name="Jogler M."/>
            <person name="Boedeker C."/>
            <person name="Pinto D."/>
            <person name="Vollmers J."/>
            <person name="Rivas-Marin E."/>
            <person name="Kohn T."/>
            <person name="Peeters S.H."/>
            <person name="Heuer A."/>
            <person name="Rast P."/>
            <person name="Oberbeckmann S."/>
            <person name="Bunk B."/>
            <person name="Jeske O."/>
            <person name="Meyerdierks A."/>
            <person name="Storesund J.E."/>
            <person name="Kallscheuer N."/>
            <person name="Luecker S."/>
            <person name="Lage O.M."/>
            <person name="Pohl T."/>
            <person name="Merkel B.J."/>
            <person name="Hornburger P."/>
            <person name="Mueller R.-W."/>
            <person name="Bruemmer F."/>
            <person name="Labrenz M."/>
            <person name="Spormann A.M."/>
            <person name="Op Den Camp H."/>
            <person name="Overmann J."/>
            <person name="Amann R."/>
            <person name="Jetten M.S.M."/>
            <person name="Mascher T."/>
            <person name="Medema M.H."/>
            <person name="Devos D.P."/>
            <person name="Kaster A.-K."/>
            <person name="Ovreas L."/>
            <person name="Rohde M."/>
            <person name="Galperin M.Y."/>
            <person name="Jogler C."/>
        </authorList>
    </citation>
    <scope>NUCLEOTIDE SEQUENCE [LARGE SCALE GENOMIC DNA]</scope>
    <source>
        <strain evidence="4 5">Poly41</strain>
    </source>
</reference>
<organism evidence="4 5">
    <name type="scientific">Novipirellula artificiosorum</name>
    <dbReference type="NCBI Taxonomy" id="2528016"/>
    <lineage>
        <taxon>Bacteria</taxon>
        <taxon>Pseudomonadati</taxon>
        <taxon>Planctomycetota</taxon>
        <taxon>Planctomycetia</taxon>
        <taxon>Pirellulales</taxon>
        <taxon>Pirellulaceae</taxon>
        <taxon>Novipirellula</taxon>
    </lineage>
</organism>
<evidence type="ECO:0000256" key="2">
    <source>
        <dbReference type="SAM" id="Phobius"/>
    </source>
</evidence>
<comment type="caution">
    <text evidence="4">The sequence shown here is derived from an EMBL/GenBank/DDBJ whole genome shotgun (WGS) entry which is preliminary data.</text>
</comment>
<dbReference type="Proteomes" id="UP000319143">
    <property type="component" value="Unassembled WGS sequence"/>
</dbReference>
<sequence length="422" mass="46652">MTRRRRPIPWALLLLATISLLCLAYIFGLAWLQAKHWPMVTPADLYMTRLVDVTIFLWLFWVGSSIGSFLNVVAWRMPRGESVNGRSYCPRCKHQLKARDNFPVFGWLALRGRCRTCRLPISPRYPIVEAAVGISLTLVGLAEIYRLGLPFQSSHGHGGPLWTPLVSTTTLAVLFYHTLAISFSWAMGLIRMDRQQLPRKLAITSLAVLTIGMLAYPAVMIVPWQTRVPEFWRGDGLRVDALMRILTAFAAATFYARALGKGLCRDADLKLDPLGQSTARLFDLIAILSVPAIIVGWQAVAGVLIVASVLSILLRPILTLPTDMLGRFAVAIPIALSLHLAFWRQLDGLWFWPSCDSSPGVILVAGAIVLVSPVWLREPVANERGGAVFNPDGEGEVDKRTPSSDPEGNSQNHSSEKTIPKN</sequence>
<dbReference type="InterPro" id="IPR010627">
    <property type="entry name" value="Prepilin_pept_A24_N"/>
</dbReference>
<feature type="transmembrane region" description="Helical" evidence="2">
    <location>
        <begin position="281"/>
        <end position="313"/>
    </location>
</feature>
<dbReference type="PANTHER" id="PTHR30487">
    <property type="entry name" value="TYPE 4 PREPILIN-LIKE PROTEINS LEADER PEPTIDE-PROCESSING ENZYME"/>
    <property type="match status" value="1"/>
</dbReference>
<feature type="compositionally biased region" description="Polar residues" evidence="1">
    <location>
        <begin position="403"/>
        <end position="413"/>
    </location>
</feature>
<feature type="region of interest" description="Disordered" evidence="1">
    <location>
        <begin position="384"/>
        <end position="422"/>
    </location>
</feature>
<feature type="domain" description="Prepilin peptidase A24 N-terminal" evidence="3">
    <location>
        <begin position="62"/>
        <end position="139"/>
    </location>
</feature>
<feature type="transmembrane region" description="Helical" evidence="2">
    <location>
        <begin position="165"/>
        <end position="189"/>
    </location>
</feature>
<dbReference type="AlphaFoldDB" id="A0A5C6DR76"/>
<dbReference type="RefSeq" id="WP_197231379.1">
    <property type="nucleotide sequence ID" value="NZ_SJPV01000005.1"/>
</dbReference>
<protein>
    <submittedName>
        <fullName evidence="4">Leader peptidase PppA</fullName>
    </submittedName>
</protein>
<dbReference type="Pfam" id="PF06750">
    <property type="entry name" value="A24_N_bact"/>
    <property type="match status" value="1"/>
</dbReference>
<feature type="transmembrane region" description="Helical" evidence="2">
    <location>
        <begin position="53"/>
        <end position="74"/>
    </location>
</feature>
<gene>
    <name evidence="4" type="primary">pppA</name>
    <name evidence="4" type="ORF">Poly41_33880</name>
</gene>
<accession>A0A5C6DR76</accession>
<dbReference type="GO" id="GO:0005886">
    <property type="term" value="C:plasma membrane"/>
    <property type="evidence" value="ECO:0007669"/>
    <property type="project" value="TreeGrafter"/>
</dbReference>
<dbReference type="PANTHER" id="PTHR30487:SF0">
    <property type="entry name" value="PREPILIN LEADER PEPTIDASE_N-METHYLTRANSFERASE-RELATED"/>
    <property type="match status" value="1"/>
</dbReference>
<dbReference type="GO" id="GO:0004190">
    <property type="term" value="F:aspartic-type endopeptidase activity"/>
    <property type="evidence" value="ECO:0007669"/>
    <property type="project" value="TreeGrafter"/>
</dbReference>
<feature type="transmembrane region" description="Helical" evidence="2">
    <location>
        <begin position="125"/>
        <end position="145"/>
    </location>
</feature>
<proteinExistence type="predicted"/>
<feature type="transmembrane region" description="Helical" evidence="2">
    <location>
        <begin position="355"/>
        <end position="376"/>
    </location>
</feature>
<feature type="transmembrane region" description="Helical" evidence="2">
    <location>
        <begin position="12"/>
        <end position="33"/>
    </location>
</feature>
<evidence type="ECO:0000313" key="4">
    <source>
        <dbReference type="EMBL" id="TWU37259.1"/>
    </source>
</evidence>
<keyword evidence="2" id="KW-0812">Transmembrane</keyword>
<feature type="transmembrane region" description="Helical" evidence="2">
    <location>
        <begin position="325"/>
        <end position="343"/>
    </location>
</feature>
<evidence type="ECO:0000313" key="5">
    <source>
        <dbReference type="Proteomes" id="UP000319143"/>
    </source>
</evidence>
<dbReference type="GO" id="GO:0006465">
    <property type="term" value="P:signal peptide processing"/>
    <property type="evidence" value="ECO:0007669"/>
    <property type="project" value="TreeGrafter"/>
</dbReference>
<keyword evidence="5" id="KW-1185">Reference proteome</keyword>
<keyword evidence="2" id="KW-1133">Transmembrane helix</keyword>
<evidence type="ECO:0000259" key="3">
    <source>
        <dbReference type="Pfam" id="PF06750"/>
    </source>
</evidence>
<name>A0A5C6DR76_9BACT</name>
<evidence type="ECO:0000256" key="1">
    <source>
        <dbReference type="SAM" id="MobiDB-lite"/>
    </source>
</evidence>